<evidence type="ECO:0000259" key="8">
    <source>
        <dbReference type="PROSITE" id="PS50048"/>
    </source>
</evidence>
<feature type="domain" description="C2H2-type" evidence="9">
    <location>
        <begin position="140"/>
        <end position="167"/>
    </location>
</feature>
<dbReference type="AlphaFoldDB" id="A0A9P4XWU6"/>
<feature type="region of interest" description="Disordered" evidence="7">
    <location>
        <begin position="1"/>
        <end position="79"/>
    </location>
</feature>
<dbReference type="EMBL" id="MU032350">
    <property type="protein sequence ID" value="KAF3762361.1"/>
    <property type="molecule type" value="Genomic_DNA"/>
</dbReference>
<dbReference type="Gene3D" id="4.10.240.10">
    <property type="entry name" value="Zn(2)-C6 fungal-type DNA-binding domain"/>
    <property type="match status" value="1"/>
</dbReference>
<dbReference type="Pfam" id="PF04082">
    <property type="entry name" value="Fungal_trans"/>
    <property type="match status" value="1"/>
</dbReference>
<dbReference type="InterPro" id="IPR013087">
    <property type="entry name" value="Znf_C2H2_type"/>
</dbReference>
<evidence type="ECO:0000256" key="4">
    <source>
        <dbReference type="ARBA" id="ARBA00023163"/>
    </source>
</evidence>
<dbReference type="PANTHER" id="PTHR47660">
    <property type="entry name" value="TRANSCRIPTION FACTOR WITH C2H2 AND ZN(2)-CYS(6) DNA BINDING DOMAIN (EUROFUNG)-RELATED-RELATED"/>
    <property type="match status" value="1"/>
</dbReference>
<dbReference type="OrthoDB" id="40579at2759"/>
<dbReference type="GeneID" id="63836246"/>
<accession>A0A9P4XWU6</accession>
<keyword evidence="6" id="KW-0863">Zinc-finger</keyword>
<dbReference type="SUPFAM" id="SSF57701">
    <property type="entry name" value="Zn2/Cys6 DNA-binding domain"/>
    <property type="match status" value="1"/>
</dbReference>
<protein>
    <submittedName>
        <fullName evidence="10">Uncharacterized protein</fullName>
    </submittedName>
</protein>
<dbReference type="Pfam" id="PF00172">
    <property type="entry name" value="Zn_clus"/>
    <property type="match status" value="1"/>
</dbReference>
<reference evidence="10" key="1">
    <citation type="journal article" date="2020" name="Phytopathology">
        <title>Genome sequence of the chestnut blight fungus Cryphonectria parasitica EP155: A fundamental resource for an archetypical invasive plant pathogen.</title>
        <authorList>
            <person name="Crouch J.A."/>
            <person name="Dawe A."/>
            <person name="Aerts A."/>
            <person name="Barry K."/>
            <person name="Churchill A.C.L."/>
            <person name="Grimwood J."/>
            <person name="Hillman B."/>
            <person name="Milgroom M.G."/>
            <person name="Pangilinan J."/>
            <person name="Smith M."/>
            <person name="Salamov A."/>
            <person name="Schmutz J."/>
            <person name="Yadav J."/>
            <person name="Grigoriev I.V."/>
            <person name="Nuss D."/>
        </authorList>
    </citation>
    <scope>NUCLEOTIDE SEQUENCE</scope>
    <source>
        <strain evidence="10">EP155</strain>
    </source>
</reference>
<evidence type="ECO:0000256" key="5">
    <source>
        <dbReference type="ARBA" id="ARBA00023242"/>
    </source>
</evidence>
<dbReference type="GO" id="GO:0000981">
    <property type="term" value="F:DNA-binding transcription factor activity, RNA polymerase II-specific"/>
    <property type="evidence" value="ECO:0007669"/>
    <property type="project" value="InterPro"/>
</dbReference>
<evidence type="ECO:0000256" key="7">
    <source>
        <dbReference type="SAM" id="MobiDB-lite"/>
    </source>
</evidence>
<feature type="compositionally biased region" description="Low complexity" evidence="7">
    <location>
        <begin position="27"/>
        <end position="37"/>
    </location>
</feature>
<sequence>MASPSFSHLLHPEPAVPSQPPPRSHPHSQFQPQPSAHAQTAHQPPPSSSSPRSLPQPARSLLPPQRPSNDGNPSPSLDFISVATSAYNYPAAPPSTVSPAASGSAHSVASPVTSPTAHTSSASAAGPGLSRNHAPNSSLYQCADCLKRYSRPEHLQRHVATHTLGKRFVCDVCGKAFGRADLLKRHRANHNDDGNGNKRRRINSSPGAGRVAHACQACAKARVKCEDTKPCTRCRHRNLTCEYASSEAGSAAAMHLLHFSASAHSDSSSHSHTHPPPMHAPPTTTPSGPPSRNLGPEPLSSQTGQSGPIQRVHTPAALAMTNPPSYAQSTSRSPPIVATHTQGSNEAVQLPTPETMIDHSEPHLPSSFVHAAQLAQNHAAVVDMSRPQFGDFLQNVLYDPQQQQQLASSRMNPAQGLAVLDFCDDANLDMDELDFGLIDDWNLGNINGMLATDPNLASYIFTQAQDSAELSLSHMRQRLVSIWVDSPWRWMPDANKDNMETQKSNLPLIDIKNSQLQPDKVVNDKMEASGRDKVLAIILSTCQNNSIMGRVASSFPSTEVMDSLVHVFLAWHLCQVSEFIHFGSFSMNGQSPEWLGVTAAAGAILTPVRSLWKFGFAVQEAVRITIPMRFEDNNTKIQDISLVQALVLNHDIGLWSGNRRRMEIAECHLNIPVAMTRGRGLFQQSHYEYIHVDVADEGSDLDAKWKLWYQHESWKRLIFHLFIRDAQTSMTSMINPHISYAELTLPLPEARELWFAKTAQEWKMHYLRIHAGPQTTKLPSLGDLLRDFDLLATDAHRLDVRYCISIFLHGFWTFIREYCQMNSIYRWSNFSPNVAGNPNILLQSRQQEHVKALEQFQLSAAQKWPHMLIAQENLVLNLLLMNLHVSFEDLQLFSGKEGDDQARRILPALKRWVQDSESRRAIWHAGQILQWAKEFPVGHLKDFSAIAVHHAALALWTWGVVTRAMRRGNGGFDSQTEPVIHLDMPDSAPMRQFVVFGSARPAIRGPTKRAAAAGSSGGYGPVGESSSGSGGMGTVTQCFIDEPTSCMAMVEDILRANFPGGQAAPIVENLCHLIQQLGKAAGAVGLG</sequence>
<feature type="domain" description="C2H2-type" evidence="9">
    <location>
        <begin position="168"/>
        <end position="195"/>
    </location>
</feature>
<dbReference type="SMART" id="SM00066">
    <property type="entry name" value="GAL4"/>
    <property type="match status" value="1"/>
</dbReference>
<dbReference type="SUPFAM" id="SSF57667">
    <property type="entry name" value="beta-beta-alpha zinc fingers"/>
    <property type="match status" value="1"/>
</dbReference>
<dbReference type="Pfam" id="PF00096">
    <property type="entry name" value="zf-C2H2"/>
    <property type="match status" value="2"/>
</dbReference>
<evidence type="ECO:0000256" key="3">
    <source>
        <dbReference type="ARBA" id="ARBA00023015"/>
    </source>
</evidence>
<dbReference type="PROSITE" id="PS50048">
    <property type="entry name" value="ZN2_CY6_FUNGAL_2"/>
    <property type="match status" value="1"/>
</dbReference>
<dbReference type="InterPro" id="IPR036236">
    <property type="entry name" value="Znf_C2H2_sf"/>
</dbReference>
<dbReference type="RefSeq" id="XP_040773340.1">
    <property type="nucleotide sequence ID" value="XM_040919117.1"/>
</dbReference>
<feature type="region of interest" description="Disordered" evidence="7">
    <location>
        <begin position="1006"/>
        <end position="1030"/>
    </location>
</feature>
<keyword evidence="3" id="KW-0805">Transcription regulation</keyword>
<dbReference type="Gene3D" id="3.30.160.60">
    <property type="entry name" value="Classic Zinc Finger"/>
    <property type="match status" value="2"/>
</dbReference>
<feature type="compositionally biased region" description="Polar residues" evidence="7">
    <location>
        <begin position="299"/>
        <end position="308"/>
    </location>
</feature>
<dbReference type="CDD" id="cd00067">
    <property type="entry name" value="GAL4"/>
    <property type="match status" value="1"/>
</dbReference>
<dbReference type="PROSITE" id="PS50157">
    <property type="entry name" value="ZINC_FINGER_C2H2_2"/>
    <property type="match status" value="2"/>
</dbReference>
<keyword evidence="11" id="KW-1185">Reference proteome</keyword>
<feature type="compositionally biased region" description="Low complexity" evidence="7">
    <location>
        <begin position="94"/>
        <end position="127"/>
    </location>
</feature>
<dbReference type="InterPro" id="IPR036864">
    <property type="entry name" value="Zn2-C6_fun-type_DNA-bd_sf"/>
</dbReference>
<feature type="compositionally biased region" description="Pro residues" evidence="7">
    <location>
        <begin position="14"/>
        <end position="23"/>
    </location>
</feature>
<evidence type="ECO:0000256" key="1">
    <source>
        <dbReference type="ARBA" id="ARBA00022723"/>
    </source>
</evidence>
<feature type="domain" description="Zn(2)-C6 fungal-type" evidence="8">
    <location>
        <begin position="214"/>
        <end position="243"/>
    </location>
</feature>
<evidence type="ECO:0000256" key="6">
    <source>
        <dbReference type="PROSITE-ProRule" id="PRU00042"/>
    </source>
</evidence>
<dbReference type="PROSITE" id="PS00463">
    <property type="entry name" value="ZN2_CY6_FUNGAL_1"/>
    <property type="match status" value="1"/>
</dbReference>
<keyword evidence="2" id="KW-0862">Zinc</keyword>
<dbReference type="GO" id="GO:0006351">
    <property type="term" value="P:DNA-templated transcription"/>
    <property type="evidence" value="ECO:0007669"/>
    <property type="project" value="InterPro"/>
</dbReference>
<dbReference type="PANTHER" id="PTHR47660:SF2">
    <property type="entry name" value="TRANSCRIPTION FACTOR WITH C2H2 AND ZN(2)-CYS(6) DNA BINDING DOMAIN (EUROFUNG)"/>
    <property type="match status" value="1"/>
</dbReference>
<feature type="compositionally biased region" description="Polar residues" evidence="7">
    <location>
        <begin position="322"/>
        <end position="340"/>
    </location>
</feature>
<gene>
    <name evidence="10" type="ORF">M406DRAFT_294043</name>
</gene>
<feature type="region of interest" description="Disordered" evidence="7">
    <location>
        <begin position="187"/>
        <end position="207"/>
    </location>
</feature>
<comment type="caution">
    <text evidence="10">The sequence shown here is derived from an EMBL/GenBank/DDBJ whole genome shotgun (WGS) entry which is preliminary data.</text>
</comment>
<feature type="region of interest" description="Disordered" evidence="7">
    <location>
        <begin position="263"/>
        <end position="340"/>
    </location>
</feature>
<keyword evidence="4" id="KW-0804">Transcription</keyword>
<dbReference type="GO" id="GO:0003677">
    <property type="term" value="F:DNA binding"/>
    <property type="evidence" value="ECO:0007669"/>
    <property type="project" value="InterPro"/>
</dbReference>
<dbReference type="PROSITE" id="PS00028">
    <property type="entry name" value="ZINC_FINGER_C2H2_1"/>
    <property type="match status" value="2"/>
</dbReference>
<keyword evidence="1" id="KW-0479">Metal-binding</keyword>
<dbReference type="InterPro" id="IPR001138">
    <property type="entry name" value="Zn2Cys6_DnaBD"/>
</dbReference>
<organism evidence="10 11">
    <name type="scientific">Cryphonectria parasitica (strain ATCC 38755 / EP155)</name>
    <dbReference type="NCBI Taxonomy" id="660469"/>
    <lineage>
        <taxon>Eukaryota</taxon>
        <taxon>Fungi</taxon>
        <taxon>Dikarya</taxon>
        <taxon>Ascomycota</taxon>
        <taxon>Pezizomycotina</taxon>
        <taxon>Sordariomycetes</taxon>
        <taxon>Sordariomycetidae</taxon>
        <taxon>Diaporthales</taxon>
        <taxon>Cryphonectriaceae</taxon>
        <taxon>Cryphonectria-Endothia species complex</taxon>
        <taxon>Cryphonectria</taxon>
    </lineage>
</organism>
<feature type="compositionally biased region" description="Low complexity" evidence="7">
    <location>
        <begin position="49"/>
        <end position="63"/>
    </location>
</feature>
<evidence type="ECO:0000256" key="2">
    <source>
        <dbReference type="ARBA" id="ARBA00022833"/>
    </source>
</evidence>
<dbReference type="Proteomes" id="UP000803844">
    <property type="component" value="Unassembled WGS sequence"/>
</dbReference>
<evidence type="ECO:0000313" key="10">
    <source>
        <dbReference type="EMBL" id="KAF3762361.1"/>
    </source>
</evidence>
<feature type="compositionally biased region" description="Pro residues" evidence="7">
    <location>
        <begin position="274"/>
        <end position="289"/>
    </location>
</feature>
<evidence type="ECO:0000313" key="11">
    <source>
        <dbReference type="Proteomes" id="UP000803844"/>
    </source>
</evidence>
<evidence type="ECO:0000259" key="9">
    <source>
        <dbReference type="PROSITE" id="PS50157"/>
    </source>
</evidence>
<keyword evidence="5" id="KW-0539">Nucleus</keyword>
<proteinExistence type="predicted"/>
<feature type="region of interest" description="Disordered" evidence="7">
    <location>
        <begin position="94"/>
        <end position="133"/>
    </location>
</feature>
<name>A0A9P4XWU6_CRYP1</name>
<dbReference type="SMART" id="SM00355">
    <property type="entry name" value="ZnF_C2H2"/>
    <property type="match status" value="2"/>
</dbReference>
<dbReference type="InterPro" id="IPR007219">
    <property type="entry name" value="XnlR_reg_dom"/>
</dbReference>
<dbReference type="GO" id="GO:0008270">
    <property type="term" value="F:zinc ion binding"/>
    <property type="evidence" value="ECO:0007669"/>
    <property type="project" value="UniProtKB-KW"/>
</dbReference>